<evidence type="ECO:0000256" key="8">
    <source>
        <dbReference type="ARBA" id="ARBA00023180"/>
    </source>
</evidence>
<dbReference type="PROSITE" id="PS50287">
    <property type="entry name" value="SRCR_2"/>
    <property type="match status" value="2"/>
</dbReference>
<dbReference type="InterPro" id="IPR006626">
    <property type="entry name" value="PbH1"/>
</dbReference>
<dbReference type="OMA" id="AIKHWRG"/>
<dbReference type="SMART" id="SM00710">
    <property type="entry name" value="PbH1"/>
    <property type="match status" value="17"/>
</dbReference>
<dbReference type="SUPFAM" id="SSF56487">
    <property type="entry name" value="SRCR-like"/>
    <property type="match status" value="3"/>
</dbReference>
<feature type="disulfide bond" evidence="9">
    <location>
        <begin position="262"/>
        <end position="272"/>
    </location>
</feature>
<feature type="region of interest" description="Disordered" evidence="10">
    <location>
        <begin position="2687"/>
        <end position="2706"/>
    </location>
</feature>
<keyword evidence="4" id="KW-0677">Repeat</keyword>
<dbReference type="InterPro" id="IPR016186">
    <property type="entry name" value="C-type_lectin-like/link_sf"/>
</dbReference>
<evidence type="ECO:0000256" key="7">
    <source>
        <dbReference type="ARBA" id="ARBA00023157"/>
    </source>
</evidence>
<dbReference type="FunFam" id="3.10.250.10:FF:000016">
    <property type="entry name" value="Scavenger receptor cysteine-rich protein type 12"/>
    <property type="match status" value="1"/>
</dbReference>
<evidence type="ECO:0000256" key="11">
    <source>
        <dbReference type="SAM" id="Phobius"/>
    </source>
</evidence>
<dbReference type="HOGENOM" id="CLU_000296_1_0_1"/>
<keyword evidence="8" id="KW-0325">Glycoprotein</keyword>
<dbReference type="PhylomeDB" id="B4Q9Q6"/>
<dbReference type="CDD" id="cd00037">
    <property type="entry name" value="CLECT"/>
    <property type="match status" value="1"/>
</dbReference>
<feature type="region of interest" description="Disordered" evidence="10">
    <location>
        <begin position="2716"/>
        <end position="2814"/>
    </location>
</feature>
<dbReference type="GO" id="GO:0016328">
    <property type="term" value="C:lateral plasma membrane"/>
    <property type="evidence" value="ECO:0007669"/>
    <property type="project" value="EnsemblMetazoa"/>
</dbReference>
<accession>B4Q9Q6</accession>
<evidence type="ECO:0000313" key="13">
    <source>
        <dbReference type="EMBL" id="EDX03667.1"/>
    </source>
</evidence>
<feature type="compositionally biased region" description="Polar residues" evidence="10">
    <location>
        <begin position="2469"/>
        <end position="2479"/>
    </location>
</feature>
<gene>
    <name evidence="13" type="primary">Dsim\GD23256</name>
    <name evidence="13" type="ORF">Dsim_GD23256</name>
</gene>
<comment type="caution">
    <text evidence="9">Lacks conserved residue(s) required for the propagation of feature annotation.</text>
</comment>
<dbReference type="GO" id="GO:0005918">
    <property type="term" value="C:septate junction"/>
    <property type="evidence" value="ECO:0007669"/>
    <property type="project" value="EnsemblMetazoa"/>
</dbReference>
<evidence type="ECO:0000256" key="6">
    <source>
        <dbReference type="ARBA" id="ARBA00023136"/>
    </source>
</evidence>
<dbReference type="Proteomes" id="UP000000304">
    <property type="component" value="Chromosome 2L"/>
</dbReference>
<keyword evidence="7 9" id="KW-1015">Disulfide bond</keyword>
<keyword evidence="14" id="KW-1185">Reference proteome</keyword>
<organism evidence="13 14">
    <name type="scientific">Drosophila simulans</name>
    <name type="common">Fruit fly</name>
    <dbReference type="NCBI Taxonomy" id="7240"/>
    <lineage>
        <taxon>Eukaryota</taxon>
        <taxon>Metazoa</taxon>
        <taxon>Ecdysozoa</taxon>
        <taxon>Arthropoda</taxon>
        <taxon>Hexapoda</taxon>
        <taxon>Insecta</taxon>
        <taxon>Pterygota</taxon>
        <taxon>Neoptera</taxon>
        <taxon>Endopterygota</taxon>
        <taxon>Diptera</taxon>
        <taxon>Brachycera</taxon>
        <taxon>Muscomorpha</taxon>
        <taxon>Ephydroidea</taxon>
        <taxon>Drosophilidae</taxon>
        <taxon>Drosophila</taxon>
        <taxon>Sophophora</taxon>
    </lineage>
</organism>
<dbReference type="InterPro" id="IPR001190">
    <property type="entry name" value="SRCR"/>
</dbReference>
<dbReference type="InterPro" id="IPR012334">
    <property type="entry name" value="Pectin_lyas_fold"/>
</dbReference>
<comment type="subcellular location">
    <subcellularLocation>
        <location evidence="1">Membrane</location>
        <topology evidence="1">Single-pass membrane protein</topology>
    </subcellularLocation>
</comment>
<dbReference type="PRINTS" id="PR00258">
    <property type="entry name" value="SPERACTRCPTR"/>
</dbReference>
<dbReference type="SUPFAM" id="SSF49854">
    <property type="entry name" value="Spermadhesin, CUB domain"/>
    <property type="match status" value="1"/>
</dbReference>
<dbReference type="Gene3D" id="3.10.250.10">
    <property type="entry name" value="SRCR-like domain"/>
    <property type="match status" value="2"/>
</dbReference>
<dbReference type="GO" id="GO:0045217">
    <property type="term" value="P:cell-cell junction maintenance"/>
    <property type="evidence" value="ECO:0007669"/>
    <property type="project" value="EnsemblMetazoa"/>
</dbReference>
<proteinExistence type="predicted"/>
<feature type="region of interest" description="Disordered" evidence="10">
    <location>
        <begin position="2457"/>
        <end position="2480"/>
    </location>
</feature>
<dbReference type="GO" id="GO:1904274">
    <property type="term" value="P:tricellular tight junction assembly"/>
    <property type="evidence" value="ECO:0007669"/>
    <property type="project" value="EnsemblMetazoa"/>
</dbReference>
<dbReference type="STRING" id="7240.B4Q9Q6"/>
<dbReference type="GO" id="GO:0061689">
    <property type="term" value="C:tricellular tight junction"/>
    <property type="evidence" value="ECO:0007669"/>
    <property type="project" value="EnsemblMetazoa"/>
</dbReference>
<reference evidence="13 14" key="1">
    <citation type="journal article" date="2007" name="Nature">
        <title>Evolution of genes and genomes on the Drosophila phylogeny.</title>
        <authorList>
            <consortium name="Drosophila 12 Genomes Consortium"/>
            <person name="Clark A.G."/>
            <person name="Eisen M.B."/>
            <person name="Smith D.R."/>
            <person name="Bergman C.M."/>
            <person name="Oliver B."/>
            <person name="Markow T.A."/>
            <person name="Kaufman T.C."/>
            <person name="Kellis M."/>
            <person name="Gelbart W."/>
            <person name="Iyer V.N."/>
            <person name="Pollard D.A."/>
            <person name="Sackton T.B."/>
            <person name="Larracuente A.M."/>
            <person name="Singh N.D."/>
            <person name="Abad J.P."/>
            <person name="Abt D.N."/>
            <person name="Adryan B."/>
            <person name="Aguade M."/>
            <person name="Akashi H."/>
            <person name="Anderson W.W."/>
            <person name="Aquadro C.F."/>
            <person name="Ardell D.H."/>
            <person name="Arguello R."/>
            <person name="Artieri C.G."/>
            <person name="Barbash D.A."/>
            <person name="Barker D."/>
            <person name="Barsanti P."/>
            <person name="Batterham P."/>
            <person name="Batzoglou S."/>
            <person name="Begun D."/>
            <person name="Bhutkar A."/>
            <person name="Blanco E."/>
            <person name="Bosak S.A."/>
            <person name="Bradley R.K."/>
            <person name="Brand A.D."/>
            <person name="Brent M.R."/>
            <person name="Brooks A.N."/>
            <person name="Brown R.H."/>
            <person name="Butlin R.K."/>
            <person name="Caggese C."/>
            <person name="Calvi B.R."/>
            <person name="Bernardo de Carvalho A."/>
            <person name="Caspi A."/>
            <person name="Castrezana S."/>
            <person name="Celniker S.E."/>
            <person name="Chang J.L."/>
            <person name="Chapple C."/>
            <person name="Chatterji S."/>
            <person name="Chinwalla A."/>
            <person name="Civetta A."/>
            <person name="Clifton S.W."/>
            <person name="Comeron J.M."/>
            <person name="Costello J.C."/>
            <person name="Coyne J.A."/>
            <person name="Daub J."/>
            <person name="David R.G."/>
            <person name="Delcher A.L."/>
            <person name="Delehaunty K."/>
            <person name="Do C.B."/>
            <person name="Ebling H."/>
            <person name="Edwards K."/>
            <person name="Eickbush T."/>
            <person name="Evans J.D."/>
            <person name="Filipski A."/>
            <person name="Findeiss S."/>
            <person name="Freyhult E."/>
            <person name="Fulton L."/>
            <person name="Fulton R."/>
            <person name="Garcia A.C."/>
            <person name="Gardiner A."/>
            <person name="Garfield D.A."/>
            <person name="Garvin B.E."/>
            <person name="Gibson G."/>
            <person name="Gilbert D."/>
            <person name="Gnerre S."/>
            <person name="Godfrey J."/>
            <person name="Good R."/>
            <person name="Gotea V."/>
            <person name="Gravely B."/>
            <person name="Greenberg A.J."/>
            <person name="Griffiths-Jones S."/>
            <person name="Gross S."/>
            <person name="Guigo R."/>
            <person name="Gustafson E.A."/>
            <person name="Haerty W."/>
            <person name="Hahn M.W."/>
            <person name="Halligan D.L."/>
            <person name="Halpern A.L."/>
            <person name="Halter G.M."/>
            <person name="Han M.V."/>
            <person name="Heger A."/>
            <person name="Hillier L."/>
            <person name="Hinrichs A.S."/>
            <person name="Holmes I."/>
            <person name="Hoskins R.A."/>
            <person name="Hubisz M.J."/>
            <person name="Hultmark D."/>
            <person name="Huntley M.A."/>
            <person name="Jaffe D.B."/>
            <person name="Jagadeeshan S."/>
            <person name="Jeck W.R."/>
            <person name="Johnson J."/>
            <person name="Jones C.D."/>
            <person name="Jordan W.C."/>
            <person name="Karpen G.H."/>
            <person name="Kataoka E."/>
            <person name="Keightley P.D."/>
            <person name="Kheradpour P."/>
            <person name="Kirkness E.F."/>
            <person name="Koerich L.B."/>
            <person name="Kristiansen K."/>
            <person name="Kudrna D."/>
            <person name="Kulathinal R.J."/>
            <person name="Kumar S."/>
            <person name="Kwok R."/>
            <person name="Lander E."/>
            <person name="Langley C.H."/>
            <person name="Lapoint R."/>
            <person name="Lazzaro B.P."/>
            <person name="Lee S.J."/>
            <person name="Levesque L."/>
            <person name="Li R."/>
            <person name="Lin C.F."/>
            <person name="Lin M.F."/>
            <person name="Lindblad-Toh K."/>
            <person name="Llopart A."/>
            <person name="Long M."/>
            <person name="Low L."/>
            <person name="Lozovsky E."/>
            <person name="Lu J."/>
            <person name="Luo M."/>
            <person name="Machado C.A."/>
            <person name="Makalowski W."/>
            <person name="Marzo M."/>
            <person name="Matsuda M."/>
            <person name="Matzkin L."/>
            <person name="McAllister B."/>
            <person name="McBride C.S."/>
            <person name="McKernan B."/>
            <person name="McKernan K."/>
            <person name="Mendez-Lago M."/>
            <person name="Minx P."/>
            <person name="Mollenhauer M.U."/>
            <person name="Montooth K."/>
            <person name="Mount S.M."/>
            <person name="Mu X."/>
            <person name="Myers E."/>
            <person name="Negre B."/>
            <person name="Newfeld S."/>
            <person name="Nielsen R."/>
            <person name="Noor M.A."/>
            <person name="O'Grady P."/>
            <person name="Pachter L."/>
            <person name="Papaceit M."/>
            <person name="Parisi M.J."/>
            <person name="Parisi M."/>
            <person name="Parts L."/>
            <person name="Pedersen J.S."/>
            <person name="Pesole G."/>
            <person name="Phillippy A.M."/>
            <person name="Ponting C.P."/>
            <person name="Pop M."/>
            <person name="Porcelli D."/>
            <person name="Powell J.R."/>
            <person name="Prohaska S."/>
            <person name="Pruitt K."/>
            <person name="Puig M."/>
            <person name="Quesneville H."/>
            <person name="Ram K.R."/>
            <person name="Rand D."/>
            <person name="Rasmussen M.D."/>
            <person name="Reed L.K."/>
            <person name="Reenan R."/>
            <person name="Reily A."/>
            <person name="Remington K.A."/>
            <person name="Rieger T.T."/>
            <person name="Ritchie M.G."/>
            <person name="Robin C."/>
            <person name="Rogers Y.H."/>
            <person name="Rohde C."/>
            <person name="Rozas J."/>
            <person name="Rubenfield M.J."/>
            <person name="Ruiz A."/>
            <person name="Russo S."/>
            <person name="Salzberg S.L."/>
            <person name="Sanchez-Gracia A."/>
            <person name="Saranga D.J."/>
            <person name="Sato H."/>
            <person name="Schaeffer S.W."/>
            <person name="Schatz M.C."/>
            <person name="Schlenke T."/>
            <person name="Schwartz R."/>
            <person name="Segarra C."/>
            <person name="Singh R.S."/>
            <person name="Sirot L."/>
            <person name="Sirota M."/>
            <person name="Sisneros N.B."/>
            <person name="Smith C.D."/>
            <person name="Smith T.F."/>
            <person name="Spieth J."/>
            <person name="Stage D.E."/>
            <person name="Stark A."/>
            <person name="Stephan W."/>
            <person name="Strausberg R.L."/>
            <person name="Strempel S."/>
            <person name="Sturgill D."/>
            <person name="Sutton G."/>
            <person name="Sutton G.G."/>
            <person name="Tao W."/>
            <person name="Teichmann S."/>
            <person name="Tobari Y.N."/>
            <person name="Tomimura Y."/>
            <person name="Tsolas J.M."/>
            <person name="Valente V.L."/>
            <person name="Venter E."/>
            <person name="Venter J.C."/>
            <person name="Vicario S."/>
            <person name="Vieira F.G."/>
            <person name="Vilella A.J."/>
            <person name="Villasante A."/>
            <person name="Walenz B."/>
            <person name="Wang J."/>
            <person name="Wasserman M."/>
            <person name="Watts T."/>
            <person name="Wilson D."/>
            <person name="Wilson R.K."/>
            <person name="Wing R.A."/>
            <person name="Wolfner M.F."/>
            <person name="Wong A."/>
            <person name="Wong G.K."/>
            <person name="Wu C.I."/>
            <person name="Wu G."/>
            <person name="Yamamoto D."/>
            <person name="Yang H.P."/>
            <person name="Yang S.P."/>
            <person name="Yorke J.A."/>
            <person name="Yoshida K."/>
            <person name="Zdobnov E."/>
            <person name="Zhang P."/>
            <person name="Zhang Y."/>
            <person name="Zimin A.V."/>
            <person name="Baldwin J."/>
            <person name="Abdouelleil A."/>
            <person name="Abdulkadir J."/>
            <person name="Abebe A."/>
            <person name="Abera B."/>
            <person name="Abreu J."/>
            <person name="Acer S.C."/>
            <person name="Aftuck L."/>
            <person name="Alexander A."/>
            <person name="An P."/>
            <person name="Anderson E."/>
            <person name="Anderson S."/>
            <person name="Arachi H."/>
            <person name="Azer M."/>
            <person name="Bachantsang P."/>
            <person name="Barry A."/>
            <person name="Bayul T."/>
            <person name="Berlin A."/>
            <person name="Bessette D."/>
            <person name="Bloom T."/>
            <person name="Blye J."/>
            <person name="Boguslavskiy L."/>
            <person name="Bonnet C."/>
            <person name="Boukhgalter B."/>
            <person name="Bourzgui I."/>
            <person name="Brown A."/>
            <person name="Cahill P."/>
            <person name="Channer S."/>
            <person name="Cheshatsang Y."/>
            <person name="Chuda L."/>
            <person name="Citroen M."/>
            <person name="Collymore A."/>
            <person name="Cooke P."/>
            <person name="Costello M."/>
            <person name="D'Aco K."/>
            <person name="Daza R."/>
            <person name="De Haan G."/>
            <person name="DeGray S."/>
            <person name="DeMaso C."/>
            <person name="Dhargay N."/>
            <person name="Dooley K."/>
            <person name="Dooley E."/>
            <person name="Doricent M."/>
            <person name="Dorje P."/>
            <person name="Dorjee K."/>
            <person name="Dupes A."/>
            <person name="Elong R."/>
            <person name="Falk J."/>
            <person name="Farina A."/>
            <person name="Faro S."/>
            <person name="Ferguson D."/>
            <person name="Fisher S."/>
            <person name="Foley C.D."/>
            <person name="Franke A."/>
            <person name="Friedrich D."/>
            <person name="Gadbois L."/>
            <person name="Gearin G."/>
            <person name="Gearin C.R."/>
            <person name="Giannoukos G."/>
            <person name="Goode T."/>
            <person name="Graham J."/>
            <person name="Grandbois E."/>
            <person name="Grewal S."/>
            <person name="Gyaltsen K."/>
            <person name="Hafez N."/>
            <person name="Hagos B."/>
            <person name="Hall J."/>
            <person name="Henson C."/>
            <person name="Hollinger A."/>
            <person name="Honan T."/>
            <person name="Huard M.D."/>
            <person name="Hughes L."/>
            <person name="Hurhula B."/>
            <person name="Husby M.E."/>
            <person name="Kamat A."/>
            <person name="Kanga B."/>
            <person name="Kashin S."/>
            <person name="Khazanovich D."/>
            <person name="Kisner P."/>
            <person name="Lance K."/>
            <person name="Lara M."/>
            <person name="Lee W."/>
            <person name="Lennon N."/>
            <person name="Letendre F."/>
            <person name="LeVine R."/>
            <person name="Lipovsky A."/>
            <person name="Liu X."/>
            <person name="Liu J."/>
            <person name="Liu S."/>
            <person name="Lokyitsang T."/>
            <person name="Lokyitsang Y."/>
            <person name="Lubonja R."/>
            <person name="Lui A."/>
            <person name="MacDonald P."/>
            <person name="Magnisalis V."/>
            <person name="Maru K."/>
            <person name="Matthews C."/>
            <person name="McCusker W."/>
            <person name="McDonough S."/>
            <person name="Mehta T."/>
            <person name="Meldrim J."/>
            <person name="Meneus L."/>
            <person name="Mihai O."/>
            <person name="Mihalev A."/>
            <person name="Mihova T."/>
            <person name="Mittelman R."/>
            <person name="Mlenga V."/>
            <person name="Montmayeur A."/>
            <person name="Mulrain L."/>
            <person name="Navidi A."/>
            <person name="Naylor J."/>
            <person name="Negash T."/>
            <person name="Nguyen T."/>
            <person name="Nguyen N."/>
            <person name="Nicol R."/>
            <person name="Norbu C."/>
            <person name="Norbu N."/>
            <person name="Novod N."/>
            <person name="O'Neill B."/>
            <person name="Osman S."/>
            <person name="Markiewicz E."/>
            <person name="Oyono O.L."/>
            <person name="Patti C."/>
            <person name="Phunkhang P."/>
            <person name="Pierre F."/>
            <person name="Priest M."/>
            <person name="Raghuraman S."/>
            <person name="Rege F."/>
            <person name="Reyes R."/>
            <person name="Rise C."/>
            <person name="Rogov P."/>
            <person name="Ross K."/>
            <person name="Ryan E."/>
            <person name="Settipalli S."/>
            <person name="Shea T."/>
            <person name="Sherpa N."/>
            <person name="Shi L."/>
            <person name="Shih D."/>
            <person name="Sparrow T."/>
            <person name="Spaulding J."/>
            <person name="Stalker J."/>
            <person name="Stange-Thomann N."/>
            <person name="Stavropoulos S."/>
            <person name="Stone C."/>
            <person name="Strader C."/>
            <person name="Tesfaye S."/>
            <person name="Thomson T."/>
            <person name="Thoulutsang Y."/>
            <person name="Thoulutsang D."/>
            <person name="Topham K."/>
            <person name="Topping I."/>
            <person name="Tsamla T."/>
            <person name="Vassiliev H."/>
            <person name="Vo A."/>
            <person name="Wangchuk T."/>
            <person name="Wangdi T."/>
            <person name="Weiand M."/>
            <person name="Wilkinson J."/>
            <person name="Wilson A."/>
            <person name="Yadav S."/>
            <person name="Young G."/>
            <person name="Yu Q."/>
            <person name="Zembek L."/>
            <person name="Zhong D."/>
            <person name="Zimmer A."/>
            <person name="Zwirko Z."/>
            <person name="Jaffe D.B."/>
            <person name="Alvarez P."/>
            <person name="Brockman W."/>
            <person name="Butler J."/>
            <person name="Chin C."/>
            <person name="Gnerre S."/>
            <person name="Grabherr M."/>
            <person name="Kleber M."/>
            <person name="Mauceli E."/>
            <person name="MacCallum I."/>
        </authorList>
    </citation>
    <scope>NUCLEOTIDE SEQUENCE [LARGE SCALE GENOMIC DNA]</scope>
    <source>
        <strain evidence="14">white501</strain>
    </source>
</reference>
<feature type="disulfide bond" evidence="9">
    <location>
        <begin position="1747"/>
        <end position="1757"/>
    </location>
</feature>
<feature type="transmembrane region" description="Helical" evidence="11">
    <location>
        <begin position="2406"/>
        <end position="2431"/>
    </location>
</feature>
<evidence type="ECO:0000256" key="2">
    <source>
        <dbReference type="ARBA" id="ARBA00022692"/>
    </source>
</evidence>
<keyword evidence="2 11" id="KW-0812">Transmembrane</keyword>
<dbReference type="SMART" id="SM00202">
    <property type="entry name" value="SR"/>
    <property type="match status" value="2"/>
</dbReference>
<feature type="compositionally biased region" description="Polar residues" evidence="10">
    <location>
        <begin position="2798"/>
        <end position="2814"/>
    </location>
</feature>
<protein>
    <submittedName>
        <fullName evidence="13">GD23256</fullName>
    </submittedName>
</protein>
<evidence type="ECO:0000256" key="10">
    <source>
        <dbReference type="SAM" id="MobiDB-lite"/>
    </source>
</evidence>
<feature type="compositionally biased region" description="Low complexity" evidence="10">
    <location>
        <begin position="2759"/>
        <end position="2769"/>
    </location>
</feature>
<dbReference type="InterPro" id="IPR035914">
    <property type="entry name" value="Sperma_CUB_dom_sf"/>
</dbReference>
<feature type="domain" description="SRCR" evidence="12">
    <location>
        <begin position="1659"/>
        <end position="1784"/>
    </location>
</feature>
<evidence type="ECO:0000256" key="9">
    <source>
        <dbReference type="PROSITE-ProRule" id="PRU00196"/>
    </source>
</evidence>
<dbReference type="Gene3D" id="2.160.20.10">
    <property type="entry name" value="Single-stranded right-handed beta-helix, Pectin lyase-like"/>
    <property type="match status" value="1"/>
</dbReference>
<dbReference type="GO" id="GO:0035159">
    <property type="term" value="P:regulation of tube length, open tracheal system"/>
    <property type="evidence" value="ECO:0007669"/>
    <property type="project" value="EnsemblMetazoa"/>
</dbReference>
<dbReference type="InterPro" id="IPR000859">
    <property type="entry name" value="CUB_dom"/>
</dbReference>
<dbReference type="Pfam" id="PF00530">
    <property type="entry name" value="SRCR"/>
    <property type="match status" value="2"/>
</dbReference>
<evidence type="ECO:0000256" key="1">
    <source>
        <dbReference type="ARBA" id="ARBA00004167"/>
    </source>
</evidence>
<dbReference type="CDD" id="cd00041">
    <property type="entry name" value="CUB"/>
    <property type="match status" value="1"/>
</dbReference>
<dbReference type="Gene3D" id="3.10.100.10">
    <property type="entry name" value="Mannose-Binding Protein A, subunit A"/>
    <property type="match status" value="1"/>
</dbReference>
<feature type="compositionally biased region" description="Low complexity" evidence="10">
    <location>
        <begin position="2655"/>
        <end position="2664"/>
    </location>
</feature>
<keyword evidence="5 11" id="KW-1133">Transmembrane helix</keyword>
<evidence type="ECO:0000256" key="3">
    <source>
        <dbReference type="ARBA" id="ARBA00022729"/>
    </source>
</evidence>
<feature type="region of interest" description="Disordered" evidence="10">
    <location>
        <begin position="2527"/>
        <end position="2546"/>
    </location>
</feature>
<dbReference type="OrthoDB" id="536948at2759"/>
<keyword evidence="3" id="KW-0732">Signal</keyword>
<dbReference type="InterPro" id="IPR053243">
    <property type="entry name" value="SJ_maturation_regulator"/>
</dbReference>
<dbReference type="InterPro" id="IPR016187">
    <property type="entry name" value="CTDL_fold"/>
</dbReference>
<sequence length="2814" mass="316800">MKLQHHKTNSQRKSKRHRDPKWGSICLWLLVTLAFSTHLAWSQESRQTEDSKEVELLQDNDIEFASLDGATQLLPATRHSGADVTVAPQGSTPSMTSSASYTELQGGEILSDRILRRSESPYLARDDIEVLRGARLTIEPGVTIEFVPTKGLKINGVLQAVGTPTSRIVLRSQSNTANYKLELPDDQEKGIRLVDGPTPVEGRLQLFHKGAWRSVCSNSRNWTLADYGVACKQLGYRGGRFWNWVERTPGYYPRLLYEQPKCKGGEGSLQDCAWTSRQMGAGACDYHNDLGIQCLPVHSETLGHWRGIYFDNAPSTKALGRDNIVYAAQSESRLKYVDIIRAGSGKGFSAKSAVEVQGLPPQMEHVVISHSAYTGFNSTRPWAGFQLQNVTVRKCNGIGVFVNSSQGAVQLDGCSIVDNAGDGIKYVGHDLRGTERKDRASIYDFCTLPTTSGQTYPISLSFTQKYYSGSSKECGKYFFTRPGYLLTLHFENFVLMQNETATVEIYDGASTNDRLLFEWKARNFTRPQSVTSTREKMFVRIRADARQELNGFFRMTSGDSVAYDLKVSQSTVEDNGGRGVAIDNIRSKLHVHSSSVSGNGHVAGVHVTSGAGDVNITSSNISFNNGAGVNITYYGGNRNISRSALTANKGYGVATWLNHTSDVNRMEYIPFNQTSVVEYSQIGGNLETGVFHGNFCRPIWVNVTGNSFNGSQQNDIFIESCYQATANGRPNMQLQLGHNQFKYSQANSIYLSPALNLQGRIEYNMFRFGSYGCLFINNDYIYPEFNYFPVKLIIQSNYFMRNSGVHVVSLGLSPYSRAEVQYILFTRNFVRGNNITEAFGPLIAGSEGSDGAGRLCPRSRVAAPVVDWRLLRSQLPNAGTFEDILMANVRCTLLDRDVTKCRAEYEFENTCSHENDVGLRCYEGAWAGVRFSMLAERADLQYLTVEKAGLFDYTTNAFKPAVQMDHARHNLENVRIVNNLQDGLGIIYADIYAGKSVNNIKNSEFSGNKGSGISLKQLDFRVSGSIIKDNKGSGVSHDAVISALDQKEIGGWFNMATDFNSFDTDYDPYLLPHEISNIDLGTFEHKYIRTEELLGQNINRKIVVQCPAGYVIGIQLLNPIHNLSTESINILNARTENIRSDLWQVKRDLNVFPVTSSSYGIIIYYESGLQALGGAVLMLSTVTAPVQNIRNRIVSGAVPTLTIRSTKIQKNLRGITGIYYNRYIGDNGEYYLRKANESIKLINSELSYNEREAILIRSPFWDVISSNLSEVTLHVNGSLITQNGLGIRQMSKDLRSSNNLFHYVIQDTTFEQNTHGGFQVSLPYVWQYNENFTHSIYFGNSTWQRNRDFRISVSGHYTVFNITSNVFRENICPGALISLDGMEKRLRFDNNRFESNNAKFVLLFKADSLSEIIGQVPASIEFNSFKGNNIVTMTANYRNHYMKVARRIRKQHKIPTAVIRLDGVQNVRLYRNLIAENEMDYNLVAGVRSARLNNYFEARENWWGTKDTAFIEAKIFDFDNWNDHADVIYQPFLIEDSYDASVSVVVPFNQDQEIDLSTYRGGRVYKDLLLTKQSTPYYISSDITVMPGKTLTINHGVTMEFEPNVGILVLGTLVAIGYRESPIVMRPFRNATRESLIDVQPKKRALEDMSAPLTEFDSIRLCTSANNCTGDADGLFGLNEGFLEYFNHTTLQWVPICDSRFTERNAQVVCRELGYDPLNVYYGHDRRIEFHTNSLTRIWSWVQPLECRGDEERMEDCAERLNGQLYGHRHECRWDDVFVFVSCNGIADDEVYWGGIRFANSKFEEIQYEHRLHNTRSHARLPLRDSQLEFVRIEQAGILHNHKAAAIQAIHKNPSITSKLDLPYKLFSLVDICDPQKVLTIEERMLIYYKYDNNPVNCVKIFTSAFRAKPIGFRLLQSNLFNHSKLYGRTDFIKLYDGDIYNVTATYLGKIESDTDNQRSFFKTKGPTMSLQLVASGAPETHGFIAEVVTVPISTLGQYRDALHNITDTHISGAIKGAVTYSSAGEVTPTLTLIGNRIEKNCRQLYGNFSTCASALNLDVQNMNSLYFMNNLVTENQGGLRIRADSRGSATSLRGFVHHNLFMRNRNRPALFVEGRQSSPYQEVELYRNYFAQNMAGYEDVIRLCQVVSNFSYNYVHSNVGGRIMEVSGFEKVRLQIYQTTAHNGFYRNFATNWMTRATIVAGTAGQQYVDNIFENHENDYELLTVNNSILSFDYENRTFETWSSKIDARHNYWSYNNSISVQSRIRDKSDDPMLLEVLAVPFQMNNETILDGKCPPGWALVHDTCFIYVGAPMTFHEARDFCRSENSTMPFLRTDKTTLWKYLQSQMRHLKYPDKVWIQDYNHIDRCTSFVFGEIEIEDCNKERGFICESDPRVIIDPLSWRADIFAISIISAFVLAIILLILVAFCWFAKSKHRHTQRLQRRNSIRQSLRSLNSIDPQGSLRRRPNYNMSSNGTLSKGQDYKQMVANGSIDSMDKSVLSSEAGSFEGYEQKPHYNEYVNQNALRPAQPAQDHQSHKVATISKASGHRARAAAAAAAALEPDAFELSYRNEGFRDNSTYGGNTRANSISTSVAEDTPIIHHTDQEIDEGGSDYYGNASTLPLRTEGGTPAGRRGQPGLAFLSELKQNLPEYQRSSHSSFMPHRSSGDSLPFDQKLDQFNYSTESSLYRPAPAVPSSQQATPADMRRPDSYYTAVRSSKAPVSHYRTPRPLAQPPAAPNVAPSGGPAQRRPKTVYQTASEESSPTTPSPLTNQYHRSKSEALLETDFDGDGGSAGLQPLQTNGRSHSQPLETAM</sequence>
<keyword evidence="6 11" id="KW-0472">Membrane</keyword>
<name>B4Q9Q6_DROSI</name>
<evidence type="ECO:0000259" key="12">
    <source>
        <dbReference type="PROSITE" id="PS50287"/>
    </source>
</evidence>
<dbReference type="Gene3D" id="2.60.120.290">
    <property type="entry name" value="Spermadhesin, CUB domain"/>
    <property type="match status" value="1"/>
</dbReference>
<dbReference type="SUPFAM" id="SSF56436">
    <property type="entry name" value="C-type lectin-like"/>
    <property type="match status" value="1"/>
</dbReference>
<dbReference type="PANTHER" id="PTHR47653">
    <property type="entry name" value="PROTEIN BARK BEETLE"/>
    <property type="match status" value="1"/>
</dbReference>
<feature type="domain" description="SRCR" evidence="12">
    <location>
        <begin position="191"/>
        <end position="295"/>
    </location>
</feature>
<dbReference type="InterPro" id="IPR036772">
    <property type="entry name" value="SRCR-like_dom_sf"/>
</dbReference>
<evidence type="ECO:0000256" key="5">
    <source>
        <dbReference type="ARBA" id="ARBA00022989"/>
    </source>
</evidence>
<evidence type="ECO:0000313" key="14">
    <source>
        <dbReference type="Proteomes" id="UP000000304"/>
    </source>
</evidence>
<dbReference type="PANTHER" id="PTHR47653:SF1">
    <property type="entry name" value="DELETED IN MALIGNANT BRAIN TUMORS 1 PROTEIN"/>
    <property type="match status" value="1"/>
</dbReference>
<feature type="region of interest" description="Disordered" evidence="10">
    <location>
        <begin position="2652"/>
        <end position="2674"/>
    </location>
</feature>
<evidence type="ECO:0000256" key="4">
    <source>
        <dbReference type="ARBA" id="ARBA00022737"/>
    </source>
</evidence>
<dbReference type="GO" id="GO:0035002">
    <property type="term" value="P:liquid clearance, open tracheal system"/>
    <property type="evidence" value="ECO:0007669"/>
    <property type="project" value="EnsemblMetazoa"/>
</dbReference>
<dbReference type="EMBL" id="CM000361">
    <property type="protein sequence ID" value="EDX03667.1"/>
    <property type="molecule type" value="Genomic_DNA"/>
</dbReference>